<accession>A0A077ZNJ9</accession>
<gene>
    <name evidence="2" type="primary">Contig9270.g9911</name>
    <name evidence="2" type="ORF">STYLEM_433</name>
</gene>
<feature type="compositionally biased region" description="Polar residues" evidence="1">
    <location>
        <begin position="214"/>
        <end position="223"/>
    </location>
</feature>
<dbReference type="EMBL" id="CCKQ01000413">
    <property type="protein sequence ID" value="CDW71488.1"/>
    <property type="molecule type" value="Genomic_DNA"/>
</dbReference>
<feature type="region of interest" description="Disordered" evidence="1">
    <location>
        <begin position="214"/>
        <end position="235"/>
    </location>
</feature>
<sequence length="339" mass="39763">MPTCLNHIRKYLEIRKCQTNSFFNPLVNTQASSNTYLQTQSNQQIMTQNQSIMSIRSDIEKIRRDIFTRRQTQLERGEILKQLNSNSQENLNLKSLTQKKKLQLRLNEPNPYQQVQFQSQLLASLPQTVQNIKHKAQKYQPKKRIKIYQTQHQELDNGVIMITADNEEFDNKDPYFNIQQNPQFLPSKGKQANQASRYFNQYMQTESSYFPTQGAESVQTSLQNEEEKSQQFIKQQRHIDEYQIEDQENMEPQSYPRPSPKHNKSGKKIRKIKIRRANRGQFNNNKIGQIEINSISSFANGYQSAKNSSSIVSFRTDQLIKKSQTPLYCCRGFKQCAIF</sequence>
<dbReference type="Proteomes" id="UP000039865">
    <property type="component" value="Unassembled WGS sequence"/>
</dbReference>
<keyword evidence="3" id="KW-1185">Reference proteome</keyword>
<protein>
    <submittedName>
        <fullName evidence="2">Uncharacterized protein</fullName>
    </submittedName>
</protein>
<proteinExistence type="predicted"/>
<evidence type="ECO:0000256" key="1">
    <source>
        <dbReference type="SAM" id="MobiDB-lite"/>
    </source>
</evidence>
<dbReference type="AlphaFoldDB" id="A0A077ZNJ9"/>
<feature type="region of interest" description="Disordered" evidence="1">
    <location>
        <begin position="248"/>
        <end position="269"/>
    </location>
</feature>
<organism evidence="2 3">
    <name type="scientific">Stylonychia lemnae</name>
    <name type="common">Ciliate</name>
    <dbReference type="NCBI Taxonomy" id="5949"/>
    <lineage>
        <taxon>Eukaryota</taxon>
        <taxon>Sar</taxon>
        <taxon>Alveolata</taxon>
        <taxon>Ciliophora</taxon>
        <taxon>Intramacronucleata</taxon>
        <taxon>Spirotrichea</taxon>
        <taxon>Stichotrichia</taxon>
        <taxon>Sporadotrichida</taxon>
        <taxon>Oxytrichidae</taxon>
        <taxon>Stylonychinae</taxon>
        <taxon>Stylonychia</taxon>
    </lineage>
</organism>
<name>A0A077ZNJ9_STYLE</name>
<evidence type="ECO:0000313" key="3">
    <source>
        <dbReference type="Proteomes" id="UP000039865"/>
    </source>
</evidence>
<evidence type="ECO:0000313" key="2">
    <source>
        <dbReference type="EMBL" id="CDW71488.1"/>
    </source>
</evidence>
<reference evidence="2 3" key="1">
    <citation type="submission" date="2014-06" db="EMBL/GenBank/DDBJ databases">
        <authorList>
            <person name="Swart Estienne"/>
        </authorList>
    </citation>
    <scope>NUCLEOTIDE SEQUENCE [LARGE SCALE GENOMIC DNA]</scope>
    <source>
        <strain evidence="2 3">130c</strain>
    </source>
</reference>
<dbReference type="InParanoid" id="A0A077ZNJ9"/>
<feature type="compositionally biased region" description="Basic residues" evidence="1">
    <location>
        <begin position="259"/>
        <end position="269"/>
    </location>
</feature>